<proteinExistence type="predicted"/>
<protein>
    <submittedName>
        <fullName evidence="2">3-hydroxyacyl-CoA dehydrogenase NAD-binding domain-containing protein</fullName>
    </submittedName>
</protein>
<evidence type="ECO:0000313" key="2">
    <source>
        <dbReference type="EMBL" id="MEB3103673.1"/>
    </source>
</evidence>
<organism evidence="2 3">
    <name type="scientific">Ferviditalea candida</name>
    <dbReference type="NCBI Taxonomy" id="3108399"/>
    <lineage>
        <taxon>Bacteria</taxon>
        <taxon>Bacillati</taxon>
        <taxon>Bacillota</taxon>
        <taxon>Bacilli</taxon>
        <taxon>Bacillales</taxon>
        <taxon>Paenibacillaceae</taxon>
        <taxon>Ferviditalea</taxon>
    </lineage>
</organism>
<dbReference type="SUPFAM" id="SSF51735">
    <property type="entry name" value="NAD(P)-binding Rossmann-fold domains"/>
    <property type="match status" value="1"/>
</dbReference>
<reference evidence="2" key="1">
    <citation type="submission" date="2023-12" db="EMBL/GenBank/DDBJ databases">
        <title>Fervidustalea candida gen. nov., sp. nov., a novel member of the family Paenibacillaceae isolated from a geothermal area.</title>
        <authorList>
            <person name="Li W.-J."/>
            <person name="Jiao J.-Y."/>
            <person name="Chen Y."/>
        </authorList>
    </citation>
    <scope>NUCLEOTIDE SEQUENCE</scope>
    <source>
        <strain evidence="2">SYSU GA230002</strain>
    </source>
</reference>
<evidence type="ECO:0000313" key="3">
    <source>
        <dbReference type="Proteomes" id="UP001310386"/>
    </source>
</evidence>
<accession>A0ABU5ZMD0</accession>
<evidence type="ECO:0000259" key="1">
    <source>
        <dbReference type="Pfam" id="PF02737"/>
    </source>
</evidence>
<comment type="caution">
    <text evidence="2">The sequence shown here is derived from an EMBL/GenBank/DDBJ whole genome shotgun (WGS) entry which is preliminary data.</text>
</comment>
<keyword evidence="3" id="KW-1185">Reference proteome</keyword>
<dbReference type="EMBL" id="JAYJLD010000045">
    <property type="protein sequence ID" value="MEB3103673.1"/>
    <property type="molecule type" value="Genomic_DNA"/>
</dbReference>
<dbReference type="Gene3D" id="3.40.50.720">
    <property type="entry name" value="NAD(P)-binding Rossmann-like Domain"/>
    <property type="match status" value="1"/>
</dbReference>
<name>A0ABU5ZMD0_9BACL</name>
<dbReference type="InterPro" id="IPR036291">
    <property type="entry name" value="NAD(P)-bd_dom_sf"/>
</dbReference>
<feature type="domain" description="3-hydroxyacyl-CoA dehydrogenase NAD binding" evidence="1">
    <location>
        <begin position="1"/>
        <end position="35"/>
    </location>
</feature>
<dbReference type="RefSeq" id="WP_371755801.1">
    <property type="nucleotide sequence ID" value="NZ_JAYJLD010000045.1"/>
</dbReference>
<dbReference type="Pfam" id="PF02737">
    <property type="entry name" value="3HCDH_N"/>
    <property type="match status" value="1"/>
</dbReference>
<dbReference type="Proteomes" id="UP001310386">
    <property type="component" value="Unassembled WGS sequence"/>
</dbReference>
<gene>
    <name evidence="2" type="ORF">VF724_18720</name>
</gene>
<dbReference type="InterPro" id="IPR006176">
    <property type="entry name" value="3-OHacyl-CoA_DH_NAD-bd"/>
</dbReference>
<sequence length="37" mass="4066">MGGGFAHLAASKGFQVILWDMNETLLSKAMDRIDDLL</sequence>